<evidence type="ECO:0000313" key="1">
    <source>
        <dbReference type="EMBL" id="EFU73120.1"/>
    </source>
</evidence>
<reference evidence="1 2" key="1">
    <citation type="submission" date="2010-12" db="EMBL/GenBank/DDBJ databases">
        <authorList>
            <person name="Muzny D."/>
            <person name="Qin X."/>
            <person name="Deng J."/>
            <person name="Jiang H."/>
            <person name="Liu Y."/>
            <person name="Qu J."/>
            <person name="Song X.-Z."/>
            <person name="Zhang L."/>
            <person name="Thornton R."/>
            <person name="Coyle M."/>
            <person name="Francisco L."/>
            <person name="Jackson L."/>
            <person name="Javaid M."/>
            <person name="Korchina V."/>
            <person name="Kovar C."/>
            <person name="Mata R."/>
            <person name="Mathew T."/>
            <person name="Ngo R."/>
            <person name="Nguyen L."/>
            <person name="Nguyen N."/>
            <person name="Okwuonu G."/>
            <person name="Ongeri F."/>
            <person name="Pham C."/>
            <person name="Simmons D."/>
            <person name="Wilczek-Boney K."/>
            <person name="Hale W."/>
            <person name="Jakkamsetti A."/>
            <person name="Pham P."/>
            <person name="Ruth R."/>
            <person name="San Lucas F."/>
            <person name="Warren J."/>
            <person name="Zhang J."/>
            <person name="Zhao Z."/>
            <person name="Zhou C."/>
            <person name="Zhu D."/>
            <person name="Lee S."/>
            <person name="Bess C."/>
            <person name="Blankenburg K."/>
            <person name="Forbes L."/>
            <person name="Fu Q."/>
            <person name="Gubbala S."/>
            <person name="Hirani K."/>
            <person name="Jayaseelan J.C."/>
            <person name="Lara F."/>
            <person name="Munidasa M."/>
            <person name="Palculict T."/>
            <person name="Patil S."/>
            <person name="Pu L.-L."/>
            <person name="Saada N."/>
            <person name="Tang L."/>
            <person name="Weissenberger G."/>
            <person name="Zhu Y."/>
            <person name="Hemphill L."/>
            <person name="Shang Y."/>
            <person name="Youmans B."/>
            <person name="Ayvaz T."/>
            <person name="Ross M."/>
            <person name="Santibanez J."/>
            <person name="Aqrawi P."/>
            <person name="Gross S."/>
            <person name="Joshi V."/>
            <person name="Fowler G."/>
            <person name="Nazareth L."/>
            <person name="Reid J."/>
            <person name="Worley K."/>
            <person name="Petrosino J."/>
            <person name="Highlander S."/>
            <person name="Gibbs R."/>
        </authorList>
    </citation>
    <scope>NUCLEOTIDE SEQUENCE [LARGE SCALE GENOMIC DNA]</scope>
    <source>
        <strain evidence="2">DSM 15952 / CCUG 50447 / LMG 22039 / TP 1.5</strain>
    </source>
</reference>
<dbReference type="RefSeq" id="WP_007209059.1">
    <property type="nucleotide sequence ID" value="NZ_GL622241.1"/>
</dbReference>
<evidence type="ECO:0000313" key="2">
    <source>
        <dbReference type="Proteomes" id="UP000010296"/>
    </source>
</evidence>
<accession>E6LI58</accession>
<organism evidence="1 2">
    <name type="scientific">Enterococcus italicus (strain DSM 15952 / CCUG 50447 / LMG 22039 / TP 1.5)</name>
    <dbReference type="NCBI Taxonomy" id="888064"/>
    <lineage>
        <taxon>Bacteria</taxon>
        <taxon>Bacillati</taxon>
        <taxon>Bacillota</taxon>
        <taxon>Bacilli</taxon>
        <taxon>Lactobacillales</taxon>
        <taxon>Enterococcaceae</taxon>
        <taxon>Enterococcus</taxon>
    </lineage>
</organism>
<gene>
    <name evidence="1" type="ORF">HMPREF9088_2048</name>
</gene>
<dbReference type="PATRIC" id="fig|888064.11.peg.1892"/>
<dbReference type="HOGENOM" id="CLU_2408723_0_0_9"/>
<dbReference type="Proteomes" id="UP000010296">
    <property type="component" value="Unassembled WGS sequence"/>
</dbReference>
<dbReference type="OrthoDB" id="2187230at2"/>
<keyword evidence="2" id="KW-1185">Reference proteome</keyword>
<sequence>MLEEAKELLKHYYPEVNQVTELSIESVLLGNDELDENYVPKEWANQLPELVETHVFSYDEKESLVFFIVEPTTHQLLYKGIIIEEVLVWTGK</sequence>
<proteinExistence type="predicted"/>
<name>E6LI58_ENTI1</name>
<comment type="caution">
    <text evidence="1">The sequence shown here is derived from an EMBL/GenBank/DDBJ whole genome shotgun (WGS) entry which is preliminary data.</text>
</comment>
<dbReference type="EMBL" id="AEPV01000079">
    <property type="protein sequence ID" value="EFU73120.1"/>
    <property type="molecule type" value="Genomic_DNA"/>
</dbReference>
<dbReference type="STRING" id="888064.HMPREF9088_2048"/>
<protein>
    <submittedName>
        <fullName evidence="1">Uncharacterized protein</fullName>
    </submittedName>
</protein>
<dbReference type="AlphaFoldDB" id="E6LI58"/>